<feature type="transmembrane region" description="Helical" evidence="1">
    <location>
        <begin position="20"/>
        <end position="41"/>
    </location>
</feature>
<feature type="transmembrane region" description="Helical" evidence="1">
    <location>
        <begin position="48"/>
        <end position="69"/>
    </location>
</feature>
<dbReference type="InterPro" id="IPR036259">
    <property type="entry name" value="MFS_trans_sf"/>
</dbReference>
<dbReference type="RefSeq" id="WP_154790602.1">
    <property type="nucleotide sequence ID" value="NZ_WMBB01000013.1"/>
</dbReference>
<accession>A0A6I3L6N1</accession>
<evidence type="ECO:0000313" key="2">
    <source>
        <dbReference type="EMBL" id="MTE16165.1"/>
    </source>
</evidence>
<keyword evidence="1" id="KW-0472">Membrane</keyword>
<organism evidence="2 3">
    <name type="scientific">Nocardia aurantiaca</name>
    <dbReference type="NCBI Taxonomy" id="2675850"/>
    <lineage>
        <taxon>Bacteria</taxon>
        <taxon>Bacillati</taxon>
        <taxon>Actinomycetota</taxon>
        <taxon>Actinomycetes</taxon>
        <taxon>Mycobacteriales</taxon>
        <taxon>Nocardiaceae</taxon>
        <taxon>Nocardia</taxon>
    </lineage>
</organism>
<sequence length="150" mass="15092">MAAGWTAGSIAFSGVTSRRALVIGTAPAFSVAGLVVLTLAGPVRSTSWALVLVIAIGLLLLGWGVGAVWPHLLTDVLLLAGDDDQEVAGASATTVQLTATAFGSACAGTITNLMEFADSAHTAAAARMLFALSVIPAAAALIFARRVTSR</sequence>
<protein>
    <recommendedName>
        <fullName evidence="4">MFS transporter</fullName>
    </recommendedName>
</protein>
<dbReference type="Proteomes" id="UP000432464">
    <property type="component" value="Unassembled WGS sequence"/>
</dbReference>
<evidence type="ECO:0000256" key="1">
    <source>
        <dbReference type="SAM" id="Phobius"/>
    </source>
</evidence>
<keyword evidence="1" id="KW-1133">Transmembrane helix</keyword>
<proteinExistence type="predicted"/>
<dbReference type="EMBL" id="WMBB01000013">
    <property type="protein sequence ID" value="MTE16165.1"/>
    <property type="molecule type" value="Genomic_DNA"/>
</dbReference>
<evidence type="ECO:0008006" key="4">
    <source>
        <dbReference type="Google" id="ProtNLM"/>
    </source>
</evidence>
<evidence type="ECO:0000313" key="3">
    <source>
        <dbReference type="Proteomes" id="UP000432464"/>
    </source>
</evidence>
<keyword evidence="1" id="KW-0812">Transmembrane</keyword>
<dbReference type="SUPFAM" id="SSF103473">
    <property type="entry name" value="MFS general substrate transporter"/>
    <property type="match status" value="1"/>
</dbReference>
<feature type="transmembrane region" description="Helical" evidence="1">
    <location>
        <begin position="124"/>
        <end position="144"/>
    </location>
</feature>
<comment type="caution">
    <text evidence="2">The sequence shown here is derived from an EMBL/GenBank/DDBJ whole genome shotgun (WGS) entry which is preliminary data.</text>
</comment>
<name>A0A6I3L6N1_9NOCA</name>
<dbReference type="AlphaFoldDB" id="A0A6I3L6N1"/>
<reference evidence="2 3" key="1">
    <citation type="submission" date="2019-11" db="EMBL/GenBank/DDBJ databases">
        <title>Nocardia sp. nov. CT2-14 isolated from soil.</title>
        <authorList>
            <person name="Kanchanasin P."/>
            <person name="Tanasupawat S."/>
            <person name="Yuki M."/>
            <person name="Kudo T."/>
        </authorList>
    </citation>
    <scope>NUCLEOTIDE SEQUENCE [LARGE SCALE GENOMIC DNA]</scope>
    <source>
        <strain evidence="2 3">CT2-14</strain>
    </source>
</reference>
<gene>
    <name evidence="2" type="ORF">GLP40_25770</name>
</gene>
<keyword evidence="3" id="KW-1185">Reference proteome</keyword>